<accession>A0A4E9DAJ4</accession>
<dbReference type="EMBL" id="CAAKMV010000066">
    <property type="protein sequence ID" value="VIO53554.1"/>
    <property type="molecule type" value="Genomic_DNA"/>
</dbReference>
<reference evidence="2" key="1">
    <citation type="submission" date="2019-04" db="EMBL/GenBank/DDBJ databases">
        <authorList>
            <person name="Melise S."/>
            <person name="Noan J."/>
            <person name="Okalmin O."/>
        </authorList>
    </citation>
    <scope>NUCLEOTIDE SEQUENCE</scope>
    <source>
        <strain evidence="2">FN9</strain>
    </source>
</reference>
<sequence length="268" mass="29501">MAAALTWGMSFNQRPKRKYRQEKKGRKGTGIDFVRPSIHPHTTYPSMIWGSFSLAGTLSPLSPGNLCRTLSYPTLSCIVVVSSVPTKFNLSRSVARFVSRPSSVESTPLGVGTTLSGRHFRLPRCCSCLFRRLSPGPVAASLIPAALLHPGFLFDRPANAIVISDPQDSAFLLSTFYLALACLATATTTATGTDTEKDIDISPHTLPFPQITIPDKMANACAHQFRMIKSDNTLVQWICQHCRSGPHWMIWECTYCKLHLCRPCTQSA</sequence>
<dbReference type="AlphaFoldDB" id="A0A4E9DAJ4"/>
<proteinExistence type="predicted"/>
<protein>
    <submittedName>
        <fullName evidence="2">Uncharacterized protein</fullName>
    </submittedName>
</protein>
<dbReference type="EMBL" id="CAJPIJ010000071">
    <property type="protein sequence ID" value="CAG1966036.1"/>
    <property type="molecule type" value="Genomic_DNA"/>
</dbReference>
<evidence type="ECO:0000313" key="2">
    <source>
        <dbReference type="EMBL" id="VIO53554.1"/>
    </source>
</evidence>
<gene>
    <name evidence="2" type="ORF">FUG_LOCUS89339</name>
    <name evidence="1" type="ORF">MDCFG202_LOCUS33893</name>
</gene>
<name>A0A4E9DAJ4_GIBZA</name>
<organism evidence="2">
    <name type="scientific">Gibberella zeae</name>
    <name type="common">Wheat head blight fungus</name>
    <name type="synonym">Fusarium graminearum</name>
    <dbReference type="NCBI Taxonomy" id="5518"/>
    <lineage>
        <taxon>Eukaryota</taxon>
        <taxon>Fungi</taxon>
        <taxon>Dikarya</taxon>
        <taxon>Ascomycota</taxon>
        <taxon>Pezizomycotina</taxon>
        <taxon>Sordariomycetes</taxon>
        <taxon>Hypocreomycetidae</taxon>
        <taxon>Hypocreales</taxon>
        <taxon>Nectriaceae</taxon>
        <taxon>Fusarium</taxon>
    </lineage>
</organism>
<reference evidence="1" key="2">
    <citation type="submission" date="2021-03" db="EMBL/GenBank/DDBJ databases">
        <authorList>
            <person name="Alouane T."/>
            <person name="Langin T."/>
            <person name="Bonhomme L."/>
        </authorList>
    </citation>
    <scope>NUCLEOTIDE SEQUENCE</scope>
    <source>
        <strain evidence="1">MDC_Fg202</strain>
    </source>
</reference>
<dbReference type="Proteomes" id="UP000746612">
    <property type="component" value="Unassembled WGS sequence"/>
</dbReference>
<evidence type="ECO:0000313" key="1">
    <source>
        <dbReference type="EMBL" id="CAG1966036.1"/>
    </source>
</evidence>